<keyword evidence="4" id="KW-1185">Reference proteome</keyword>
<sequence>MRLKPTTALRPRTRRPTNFQAGFGLGSPKNNDDKDNTKQQLGRDGAVVLVYTVASFGVLGAFFTSPARQKTTITEAKEEVVQSFKGLGLVSTLCAVSAAALLQLFESDDFTKLATAFVVAEPVKTLAEVLKKVNSYVSLNDRQRGYNILESLFWALNLTASVLAVQAVLMIASKRAGP</sequence>
<protein>
    <submittedName>
        <fullName evidence="3">Uncharacterized protein</fullName>
    </submittedName>
</protein>
<keyword evidence="2" id="KW-0472">Membrane</keyword>
<keyword evidence="2" id="KW-0812">Transmembrane</keyword>
<feature type="region of interest" description="Disordered" evidence="1">
    <location>
        <begin position="1"/>
        <end position="38"/>
    </location>
</feature>
<keyword evidence="2" id="KW-1133">Transmembrane helix</keyword>
<organism evidence="3 4">
    <name type="scientific">[Myrmecia] bisecta</name>
    <dbReference type="NCBI Taxonomy" id="41462"/>
    <lineage>
        <taxon>Eukaryota</taxon>
        <taxon>Viridiplantae</taxon>
        <taxon>Chlorophyta</taxon>
        <taxon>core chlorophytes</taxon>
        <taxon>Trebouxiophyceae</taxon>
        <taxon>Trebouxiales</taxon>
        <taxon>Trebouxiaceae</taxon>
        <taxon>Myrmecia</taxon>
    </lineage>
</organism>
<dbReference type="EMBL" id="JALJOR010000003">
    <property type="protein sequence ID" value="KAK9819745.1"/>
    <property type="molecule type" value="Genomic_DNA"/>
</dbReference>
<feature type="compositionally biased region" description="Low complexity" evidence="1">
    <location>
        <begin position="1"/>
        <end position="10"/>
    </location>
</feature>
<accession>A0AAW1QEA9</accession>
<evidence type="ECO:0000256" key="1">
    <source>
        <dbReference type="SAM" id="MobiDB-lite"/>
    </source>
</evidence>
<feature type="transmembrane region" description="Helical" evidence="2">
    <location>
        <begin position="152"/>
        <end position="172"/>
    </location>
</feature>
<feature type="transmembrane region" description="Helical" evidence="2">
    <location>
        <begin position="86"/>
        <end position="105"/>
    </location>
</feature>
<dbReference type="Proteomes" id="UP001489004">
    <property type="component" value="Unassembled WGS sequence"/>
</dbReference>
<reference evidence="3 4" key="1">
    <citation type="journal article" date="2024" name="Nat. Commun.">
        <title>Phylogenomics reveals the evolutionary origins of lichenization in chlorophyte algae.</title>
        <authorList>
            <person name="Puginier C."/>
            <person name="Libourel C."/>
            <person name="Otte J."/>
            <person name="Skaloud P."/>
            <person name="Haon M."/>
            <person name="Grisel S."/>
            <person name="Petersen M."/>
            <person name="Berrin J.G."/>
            <person name="Delaux P.M."/>
            <person name="Dal Grande F."/>
            <person name="Keller J."/>
        </authorList>
    </citation>
    <scope>NUCLEOTIDE SEQUENCE [LARGE SCALE GENOMIC DNA]</scope>
    <source>
        <strain evidence="3 4">SAG 2043</strain>
    </source>
</reference>
<comment type="caution">
    <text evidence="3">The sequence shown here is derived from an EMBL/GenBank/DDBJ whole genome shotgun (WGS) entry which is preliminary data.</text>
</comment>
<proteinExistence type="predicted"/>
<gene>
    <name evidence="3" type="ORF">WJX72_001834</name>
</gene>
<name>A0AAW1QEA9_9CHLO</name>
<evidence type="ECO:0000313" key="4">
    <source>
        <dbReference type="Proteomes" id="UP001489004"/>
    </source>
</evidence>
<feature type="transmembrane region" description="Helical" evidence="2">
    <location>
        <begin position="46"/>
        <end position="65"/>
    </location>
</feature>
<evidence type="ECO:0000256" key="2">
    <source>
        <dbReference type="SAM" id="Phobius"/>
    </source>
</evidence>
<dbReference type="AlphaFoldDB" id="A0AAW1QEA9"/>
<evidence type="ECO:0000313" key="3">
    <source>
        <dbReference type="EMBL" id="KAK9819745.1"/>
    </source>
</evidence>